<gene>
    <name evidence="1" type="ORF">VNO78_01242</name>
</gene>
<sequence>MKEILTGCGNLVRLRPDSYSSVNTWETDSCVLSCSLLTTIFMGLCCVYRNWYYGVWNTLRALDMSLVVCYYSI</sequence>
<dbReference type="Proteomes" id="UP001386955">
    <property type="component" value="Unassembled WGS sequence"/>
</dbReference>
<evidence type="ECO:0000313" key="1">
    <source>
        <dbReference type="EMBL" id="KAK7410452.1"/>
    </source>
</evidence>
<dbReference type="EMBL" id="JAYMYS010000001">
    <property type="protein sequence ID" value="KAK7410452.1"/>
    <property type="molecule type" value="Genomic_DNA"/>
</dbReference>
<protein>
    <submittedName>
        <fullName evidence="1">Uncharacterized protein</fullName>
    </submittedName>
</protein>
<evidence type="ECO:0000313" key="2">
    <source>
        <dbReference type="Proteomes" id="UP001386955"/>
    </source>
</evidence>
<keyword evidence="2" id="KW-1185">Reference proteome</keyword>
<reference evidence="1 2" key="1">
    <citation type="submission" date="2024-01" db="EMBL/GenBank/DDBJ databases">
        <title>The genomes of 5 underutilized Papilionoideae crops provide insights into root nodulation and disease resistanc.</title>
        <authorList>
            <person name="Jiang F."/>
        </authorList>
    </citation>
    <scope>NUCLEOTIDE SEQUENCE [LARGE SCALE GENOMIC DNA]</scope>
    <source>
        <strain evidence="1">DUOXIRENSHENG_FW03</strain>
        <tissue evidence="1">Leaves</tissue>
    </source>
</reference>
<name>A0AAN9T1F3_PSOTE</name>
<organism evidence="1 2">
    <name type="scientific">Psophocarpus tetragonolobus</name>
    <name type="common">Winged bean</name>
    <name type="synonym">Dolichos tetragonolobus</name>
    <dbReference type="NCBI Taxonomy" id="3891"/>
    <lineage>
        <taxon>Eukaryota</taxon>
        <taxon>Viridiplantae</taxon>
        <taxon>Streptophyta</taxon>
        <taxon>Embryophyta</taxon>
        <taxon>Tracheophyta</taxon>
        <taxon>Spermatophyta</taxon>
        <taxon>Magnoliopsida</taxon>
        <taxon>eudicotyledons</taxon>
        <taxon>Gunneridae</taxon>
        <taxon>Pentapetalae</taxon>
        <taxon>rosids</taxon>
        <taxon>fabids</taxon>
        <taxon>Fabales</taxon>
        <taxon>Fabaceae</taxon>
        <taxon>Papilionoideae</taxon>
        <taxon>50 kb inversion clade</taxon>
        <taxon>NPAAA clade</taxon>
        <taxon>indigoferoid/millettioid clade</taxon>
        <taxon>Phaseoleae</taxon>
        <taxon>Psophocarpus</taxon>
    </lineage>
</organism>
<proteinExistence type="predicted"/>
<comment type="caution">
    <text evidence="1">The sequence shown here is derived from an EMBL/GenBank/DDBJ whole genome shotgun (WGS) entry which is preliminary data.</text>
</comment>
<dbReference type="AlphaFoldDB" id="A0AAN9T1F3"/>
<accession>A0AAN9T1F3</accession>